<comment type="subcellular location">
    <subcellularLocation>
        <location evidence="1">Membrane</location>
    </subcellularLocation>
</comment>
<protein>
    <recommendedName>
        <fullName evidence="5">Signal peptidase I</fullName>
        <ecNumber evidence="5">3.4.21.89</ecNumber>
    </recommendedName>
</protein>
<organism evidence="8 9">
    <name type="scientific">Microbacterium binotii</name>
    <dbReference type="NCBI Taxonomy" id="462710"/>
    <lineage>
        <taxon>Bacteria</taxon>
        <taxon>Bacillati</taxon>
        <taxon>Actinomycetota</taxon>
        <taxon>Actinomycetes</taxon>
        <taxon>Micrococcales</taxon>
        <taxon>Microbacteriaceae</taxon>
        <taxon>Microbacterium</taxon>
    </lineage>
</organism>
<accession>A0ABN3P943</accession>
<dbReference type="PRINTS" id="PR00728">
    <property type="entry name" value="SIGNALPTASE"/>
</dbReference>
<evidence type="ECO:0000256" key="2">
    <source>
        <dbReference type="ARBA" id="ARBA00022692"/>
    </source>
</evidence>
<dbReference type="PANTHER" id="PTHR10806:SF6">
    <property type="entry name" value="SIGNAL PEPTIDASE COMPLEX CATALYTIC SUBUNIT SEC11"/>
    <property type="match status" value="1"/>
</dbReference>
<dbReference type="EMBL" id="BAAARI010000003">
    <property type="protein sequence ID" value="GAA2570578.1"/>
    <property type="molecule type" value="Genomic_DNA"/>
</dbReference>
<evidence type="ECO:0000256" key="4">
    <source>
        <dbReference type="ARBA" id="ARBA00023136"/>
    </source>
</evidence>
<feature type="transmembrane region" description="Helical" evidence="7">
    <location>
        <begin position="12"/>
        <end position="32"/>
    </location>
</feature>
<evidence type="ECO:0000313" key="9">
    <source>
        <dbReference type="Proteomes" id="UP001500274"/>
    </source>
</evidence>
<evidence type="ECO:0000256" key="5">
    <source>
        <dbReference type="NCBIfam" id="TIGR02228"/>
    </source>
</evidence>
<evidence type="ECO:0000256" key="7">
    <source>
        <dbReference type="SAM" id="Phobius"/>
    </source>
</evidence>
<dbReference type="InterPro" id="IPR036286">
    <property type="entry name" value="LexA/Signal_pep-like_sf"/>
</dbReference>
<dbReference type="PANTHER" id="PTHR10806">
    <property type="entry name" value="SIGNAL PEPTIDASE COMPLEX CATALYTIC SUBUNIT SEC11"/>
    <property type="match status" value="1"/>
</dbReference>
<keyword evidence="9" id="KW-1185">Reference proteome</keyword>
<dbReference type="SUPFAM" id="SSF51306">
    <property type="entry name" value="LexA/Signal peptidase"/>
    <property type="match status" value="1"/>
</dbReference>
<feature type="region of interest" description="Disordered" evidence="6">
    <location>
        <begin position="159"/>
        <end position="180"/>
    </location>
</feature>
<dbReference type="RefSeq" id="WP_344226886.1">
    <property type="nucleotide sequence ID" value="NZ_BAAARI010000003.1"/>
</dbReference>
<gene>
    <name evidence="8" type="ORF">GCM10009862_06720</name>
</gene>
<dbReference type="CDD" id="cd06462">
    <property type="entry name" value="Peptidase_S24_S26"/>
    <property type="match status" value="1"/>
</dbReference>
<dbReference type="Proteomes" id="UP001500274">
    <property type="component" value="Unassembled WGS sequence"/>
</dbReference>
<keyword evidence="4 7" id="KW-0472">Membrane</keyword>
<proteinExistence type="predicted"/>
<evidence type="ECO:0000256" key="6">
    <source>
        <dbReference type="SAM" id="MobiDB-lite"/>
    </source>
</evidence>
<sequence>MRSLVAAHVAARIGATTALAVGMVLVIVAQLFQLNFLAVTSDSMAPTWHKGDILVVAPPMGGELVVGQPVVFASSEDGTTTHRIYKVDEATGTAWTKGDANDAPDSATITADDLRGRPDAVLTGWRAEAIRLYSNPALMVALSLAAFVAWLIPLAPKRKRTPKTSAADGQPPTSEPLEAS</sequence>
<reference evidence="8 9" key="1">
    <citation type="journal article" date="2019" name="Int. J. Syst. Evol. Microbiol.">
        <title>The Global Catalogue of Microorganisms (GCM) 10K type strain sequencing project: providing services to taxonomists for standard genome sequencing and annotation.</title>
        <authorList>
            <consortium name="The Broad Institute Genomics Platform"/>
            <consortium name="The Broad Institute Genome Sequencing Center for Infectious Disease"/>
            <person name="Wu L."/>
            <person name="Ma J."/>
        </authorList>
    </citation>
    <scope>NUCLEOTIDE SEQUENCE [LARGE SCALE GENOMIC DNA]</scope>
    <source>
        <strain evidence="8 9">JCM 16365</strain>
    </source>
</reference>
<name>A0ABN3P943_9MICO</name>
<keyword evidence="3 7" id="KW-1133">Transmembrane helix</keyword>
<evidence type="ECO:0000256" key="1">
    <source>
        <dbReference type="ARBA" id="ARBA00004370"/>
    </source>
</evidence>
<dbReference type="InterPro" id="IPR001733">
    <property type="entry name" value="Peptidase_S26B"/>
</dbReference>
<evidence type="ECO:0000256" key="3">
    <source>
        <dbReference type="ARBA" id="ARBA00022989"/>
    </source>
</evidence>
<evidence type="ECO:0000313" key="8">
    <source>
        <dbReference type="EMBL" id="GAA2570578.1"/>
    </source>
</evidence>
<comment type="caution">
    <text evidence="8">The sequence shown here is derived from an EMBL/GenBank/DDBJ whole genome shotgun (WGS) entry which is preliminary data.</text>
</comment>
<keyword evidence="2 7" id="KW-0812">Transmembrane</keyword>
<dbReference type="NCBIfam" id="TIGR02228">
    <property type="entry name" value="sigpep_I_arch"/>
    <property type="match status" value="1"/>
</dbReference>
<feature type="transmembrane region" description="Helical" evidence="7">
    <location>
        <begin position="137"/>
        <end position="155"/>
    </location>
</feature>
<dbReference type="EC" id="3.4.21.89" evidence="5"/>